<evidence type="ECO:0000313" key="2">
    <source>
        <dbReference type="Proteomes" id="UP000460317"/>
    </source>
</evidence>
<name>A0A7J5JA08_BACT4</name>
<dbReference type="AlphaFoldDB" id="A0A7J5JA08"/>
<organism evidence="1 2">
    <name type="scientific">Bacteroides thetaiotaomicron</name>
    <dbReference type="NCBI Taxonomy" id="818"/>
    <lineage>
        <taxon>Bacteria</taxon>
        <taxon>Pseudomonadati</taxon>
        <taxon>Bacteroidota</taxon>
        <taxon>Bacteroidia</taxon>
        <taxon>Bacteroidales</taxon>
        <taxon>Bacteroidaceae</taxon>
        <taxon>Bacteroides</taxon>
    </lineage>
</organism>
<reference evidence="1 2" key="1">
    <citation type="journal article" date="2019" name="Nat. Med.">
        <title>A library of human gut bacterial isolates paired with longitudinal multiomics data enables mechanistic microbiome research.</title>
        <authorList>
            <person name="Poyet M."/>
            <person name="Groussin M."/>
            <person name="Gibbons S.M."/>
            <person name="Avila-Pacheco J."/>
            <person name="Jiang X."/>
            <person name="Kearney S.M."/>
            <person name="Perrotta A.R."/>
            <person name="Berdy B."/>
            <person name="Zhao S."/>
            <person name="Lieberman T.D."/>
            <person name="Swanson P.K."/>
            <person name="Smith M."/>
            <person name="Roesemann S."/>
            <person name="Alexander J.E."/>
            <person name="Rich S.A."/>
            <person name="Livny J."/>
            <person name="Vlamakis H."/>
            <person name="Clish C."/>
            <person name="Bullock K."/>
            <person name="Deik A."/>
            <person name="Scott J."/>
            <person name="Pierce K.A."/>
            <person name="Xavier R.J."/>
            <person name="Alm E.J."/>
        </authorList>
    </citation>
    <scope>NUCLEOTIDE SEQUENCE [LARGE SCALE GENOMIC DNA]</scope>
    <source>
        <strain evidence="1 2">BIOML-A165</strain>
    </source>
</reference>
<comment type="caution">
    <text evidence="1">The sequence shown here is derived from an EMBL/GenBank/DDBJ whole genome shotgun (WGS) entry which is preliminary data.</text>
</comment>
<evidence type="ECO:0000313" key="1">
    <source>
        <dbReference type="EMBL" id="KAB4444926.1"/>
    </source>
</evidence>
<sequence>MRIDDQDKLIKAGVCIIRKDDYPGPRIKMCTGINGGWKTYKKFETKAERDRTFALLLKDDKVIAD</sequence>
<accession>A0A7J5JA08</accession>
<dbReference type="EMBL" id="WCSB01000144">
    <property type="protein sequence ID" value="KAB4444926.1"/>
    <property type="molecule type" value="Genomic_DNA"/>
</dbReference>
<protein>
    <submittedName>
        <fullName evidence="1">Uncharacterized protein</fullName>
    </submittedName>
</protein>
<dbReference type="Proteomes" id="UP000460317">
    <property type="component" value="Unassembled WGS sequence"/>
</dbReference>
<gene>
    <name evidence="1" type="ORF">GAN93_26020</name>
</gene>
<proteinExistence type="predicted"/>